<dbReference type="InterPro" id="IPR039317">
    <property type="entry name" value="TIC"/>
</dbReference>
<feature type="compositionally biased region" description="Polar residues" evidence="1">
    <location>
        <begin position="205"/>
        <end position="222"/>
    </location>
</feature>
<reference evidence="2" key="1">
    <citation type="submission" date="2018-02" db="EMBL/GenBank/DDBJ databases">
        <authorList>
            <person name="Cohen D.B."/>
            <person name="Kent A.D."/>
        </authorList>
    </citation>
    <scope>NUCLEOTIDE SEQUENCE</scope>
</reference>
<dbReference type="PANTHER" id="PTHR34798">
    <property type="entry name" value="PROTEIN TIME FOR COFFEE"/>
    <property type="match status" value="1"/>
</dbReference>
<dbReference type="GO" id="GO:0042752">
    <property type="term" value="P:regulation of circadian rhythm"/>
    <property type="evidence" value="ECO:0007669"/>
    <property type="project" value="InterPro"/>
</dbReference>
<evidence type="ECO:0008006" key="3">
    <source>
        <dbReference type="Google" id="ProtNLM"/>
    </source>
</evidence>
<feature type="compositionally biased region" description="Polar residues" evidence="1">
    <location>
        <begin position="795"/>
        <end position="812"/>
    </location>
</feature>
<sequence>MERSREARRSSSSMATGNGAPKRRHRSNSLRDSPEEGQVELQEAVRLRNKKDRDRDRDRELLMSNRNKRRRGSKREEEEESTEESVGDEEEEEEEYDAAAADDNSHRRNFPPKRTARHWKVGDEMIGVSFPRKARSASAKRAHENIVSANGVGEEPVGPGSPSSSNVSVRKKMKAGGSKTRPPKASSAQEDIEIEIAEVLYGLKKQSQSQSNKTNGNSSQELDPNPNPSDNNGSSAVMVTATQTCGTKMEGEKCLGTVENSVIESEQLEKTETCSSSSQKECVSLESQKEAAIMIMKQEDDPKQSRIDGCEKPTLTNMESAKLNAVDDLQDSTKAVLTVPETERKRGEKLEIDLMAMPSSLDGDEGFMDSISDPKPPVKDEEKVERFVEKEMVMEESEERRKNKQQAKAGIPKVETTVQSGSVPLPIAVTGWSGGLPSLGYMPPFQTVVPMDGITASATSSQPPQFVLSQPRPKRCATHHYIARNICLHQRFTKMDNVCPAPAGAAALGGAKMNNLNAMPPAEKMIFGNPFQGSFPGKNLTNVQEKGRAGTNFPGNNGKDKGCEAAILTETAQGKQVVLQQAAQLAPAGSLMHGPAFIFSMSQHAAAGANQSGSSKLANPAKNVSLTSNSAAGSLGSNAATGPLGSSPVLPAVATAVSFNYPSFPASEAPYMAILQNNGYPVPISTPVGTTTAFRGSNPAQTMPFFNGPFYSSQMFHPSQLQQQQPHLQPLVQTTHQSTSTSSGGLSSSHKQPRGAQVSGNNLLASSGTQLQQQQKQNLPPSNQSRKLEAEMTRENTPSVADSRASHTQKSVYGQNFTVPVQPLNFTLMPSAPLGGSSGGNHGEKQQQGIKGAVELFPSPAFGMSFAAFNGSNSASTLNFSSMPQNPVIFQSFPDMVRQGYQVALAPQAAQQKNHQVSEGKNGANLINPDDAKKAPKNSSTTTGQTLVFDNSARTLNFMSSPVTCNWPSRSVTSTTITTNAPTAGNASNSQQQQQLLQLQIQKQHMMQQQQHALPARSKVPTTNGFSSSNMVAKFPNNPPVFSQTIIHSNSSVQSSHSKNAGRTPASQAPTTSSVASNASTLKNLSQQQGRAPPGPAQISFGGNPMSALAPHGQQIHTNTQSSSTSASGSPSTGGNLRTNSTGGKAGSSINTLQSQQTENSSGGTGQKSSPVSLSQAHNANSTKRAVALPLGALALEDGRVVAVAASGFSKPTSLIKLAANCLYSIGATFVLLEPMDAKDAAYW</sequence>
<accession>A0A2N9H0C8</accession>
<feature type="compositionally biased region" description="Polar residues" evidence="1">
    <location>
        <begin position="1136"/>
        <end position="1179"/>
    </location>
</feature>
<feature type="region of interest" description="Disordered" evidence="1">
    <location>
        <begin position="910"/>
        <end position="946"/>
    </location>
</feature>
<protein>
    <recommendedName>
        <fullName evidence="3">Protein TIME FOR COFFEE</fullName>
    </recommendedName>
</protein>
<feature type="compositionally biased region" description="Low complexity" evidence="1">
    <location>
        <begin position="150"/>
        <end position="168"/>
    </location>
</feature>
<proteinExistence type="predicted"/>
<dbReference type="PANTHER" id="PTHR34798:SF1">
    <property type="entry name" value="TIC-LIKE PROTEIN"/>
    <property type="match status" value="1"/>
</dbReference>
<name>A0A2N9H0C8_FAGSY</name>
<feature type="region of interest" description="Disordered" evidence="1">
    <location>
        <begin position="203"/>
        <end position="237"/>
    </location>
</feature>
<feature type="region of interest" description="Disordered" evidence="1">
    <location>
        <begin position="1050"/>
        <end position="1179"/>
    </location>
</feature>
<feature type="compositionally biased region" description="Basic residues" evidence="1">
    <location>
        <begin position="107"/>
        <end position="119"/>
    </location>
</feature>
<feature type="compositionally biased region" description="Low complexity" evidence="1">
    <location>
        <begin position="718"/>
        <end position="750"/>
    </location>
</feature>
<feature type="region of interest" description="Disordered" evidence="1">
    <location>
        <begin position="718"/>
        <end position="812"/>
    </location>
</feature>
<feature type="region of interest" description="Disordered" evidence="1">
    <location>
        <begin position="1"/>
        <end position="191"/>
    </location>
</feature>
<feature type="compositionally biased region" description="Polar residues" evidence="1">
    <location>
        <begin position="1059"/>
        <end position="1086"/>
    </location>
</feature>
<feature type="compositionally biased region" description="Low complexity" evidence="1">
    <location>
        <begin position="1120"/>
        <end position="1135"/>
    </location>
</feature>
<feature type="compositionally biased region" description="Basic and acidic residues" evidence="1">
    <location>
        <begin position="43"/>
        <end position="61"/>
    </location>
</feature>
<evidence type="ECO:0000313" key="2">
    <source>
        <dbReference type="EMBL" id="SPD05243.1"/>
    </source>
</evidence>
<feature type="compositionally biased region" description="Polar residues" evidence="1">
    <location>
        <begin position="910"/>
        <end position="919"/>
    </location>
</feature>
<dbReference type="AlphaFoldDB" id="A0A2N9H0C8"/>
<feature type="compositionally biased region" description="Acidic residues" evidence="1">
    <location>
        <begin position="77"/>
        <end position="97"/>
    </location>
</feature>
<organism evidence="2">
    <name type="scientific">Fagus sylvatica</name>
    <name type="common">Beechnut</name>
    <dbReference type="NCBI Taxonomy" id="28930"/>
    <lineage>
        <taxon>Eukaryota</taxon>
        <taxon>Viridiplantae</taxon>
        <taxon>Streptophyta</taxon>
        <taxon>Embryophyta</taxon>
        <taxon>Tracheophyta</taxon>
        <taxon>Spermatophyta</taxon>
        <taxon>Magnoliopsida</taxon>
        <taxon>eudicotyledons</taxon>
        <taxon>Gunneridae</taxon>
        <taxon>Pentapetalae</taxon>
        <taxon>rosids</taxon>
        <taxon>fabids</taxon>
        <taxon>Fagales</taxon>
        <taxon>Fagaceae</taxon>
        <taxon>Fagus</taxon>
    </lineage>
</organism>
<feature type="region of interest" description="Disordered" evidence="1">
    <location>
        <begin position="1009"/>
        <end position="1028"/>
    </location>
</feature>
<evidence type="ECO:0000256" key="1">
    <source>
        <dbReference type="SAM" id="MobiDB-lite"/>
    </source>
</evidence>
<dbReference type="EMBL" id="OIVN01002635">
    <property type="protein sequence ID" value="SPD05243.1"/>
    <property type="molecule type" value="Genomic_DNA"/>
</dbReference>
<feature type="compositionally biased region" description="Low complexity" evidence="1">
    <location>
        <begin position="770"/>
        <end position="785"/>
    </location>
</feature>
<feature type="compositionally biased region" description="Polar residues" evidence="1">
    <location>
        <begin position="758"/>
        <end position="769"/>
    </location>
</feature>
<feature type="compositionally biased region" description="Polar residues" evidence="1">
    <location>
        <begin position="937"/>
        <end position="946"/>
    </location>
</feature>
<gene>
    <name evidence="2" type="ORF">FSB_LOCUS33125</name>
</gene>
<dbReference type="GO" id="GO:0005634">
    <property type="term" value="C:nucleus"/>
    <property type="evidence" value="ECO:0007669"/>
    <property type="project" value="TreeGrafter"/>
</dbReference>